<dbReference type="Proteomes" id="UP001201812">
    <property type="component" value="Unassembled WGS sequence"/>
</dbReference>
<dbReference type="AlphaFoldDB" id="A0AAD4MGT9"/>
<feature type="transmembrane region" description="Helical" evidence="1">
    <location>
        <begin position="69"/>
        <end position="88"/>
    </location>
</feature>
<sequence length="149" mass="16651">MPFDLDQITKLVGYLVLRFAYLALMLAGISDVEHNDVYRFLLIITTIVTAGVSLFTCKRAVDYVVATKTIFGAWFMFSSLVLFASGLYTANFSERLCSGCEGFWCTPTLSEPCVDPTRKWGLVASITAFFAIAAESINLYVVRETEKKR</sequence>
<comment type="caution">
    <text evidence="2">The sequence shown here is derived from an EMBL/GenBank/DDBJ whole genome shotgun (WGS) entry which is preliminary data.</text>
</comment>
<feature type="transmembrane region" description="Helical" evidence="1">
    <location>
        <begin position="37"/>
        <end position="57"/>
    </location>
</feature>
<name>A0AAD4MGT9_9BILA</name>
<evidence type="ECO:0000313" key="2">
    <source>
        <dbReference type="EMBL" id="KAI1694050.1"/>
    </source>
</evidence>
<evidence type="ECO:0000313" key="3">
    <source>
        <dbReference type="Proteomes" id="UP001201812"/>
    </source>
</evidence>
<keyword evidence="1" id="KW-0472">Membrane</keyword>
<reference evidence="2" key="1">
    <citation type="submission" date="2022-01" db="EMBL/GenBank/DDBJ databases">
        <title>Genome Sequence Resource for Two Populations of Ditylenchus destructor, the Migratory Endoparasitic Phytonematode.</title>
        <authorList>
            <person name="Zhang H."/>
            <person name="Lin R."/>
            <person name="Xie B."/>
        </authorList>
    </citation>
    <scope>NUCLEOTIDE SEQUENCE</scope>
    <source>
        <strain evidence="2">BazhouSP</strain>
    </source>
</reference>
<keyword evidence="1" id="KW-1133">Transmembrane helix</keyword>
<organism evidence="2 3">
    <name type="scientific">Ditylenchus destructor</name>
    <dbReference type="NCBI Taxonomy" id="166010"/>
    <lineage>
        <taxon>Eukaryota</taxon>
        <taxon>Metazoa</taxon>
        <taxon>Ecdysozoa</taxon>
        <taxon>Nematoda</taxon>
        <taxon>Chromadorea</taxon>
        <taxon>Rhabditida</taxon>
        <taxon>Tylenchina</taxon>
        <taxon>Tylenchomorpha</taxon>
        <taxon>Sphaerularioidea</taxon>
        <taxon>Anguinidae</taxon>
        <taxon>Anguininae</taxon>
        <taxon>Ditylenchus</taxon>
    </lineage>
</organism>
<protein>
    <submittedName>
        <fullName evidence="2">Uncharacterized protein</fullName>
    </submittedName>
</protein>
<dbReference type="EMBL" id="JAKKPZ010000556">
    <property type="protein sequence ID" value="KAI1694050.1"/>
    <property type="molecule type" value="Genomic_DNA"/>
</dbReference>
<evidence type="ECO:0000256" key="1">
    <source>
        <dbReference type="SAM" id="Phobius"/>
    </source>
</evidence>
<proteinExistence type="predicted"/>
<keyword evidence="1" id="KW-0812">Transmembrane</keyword>
<gene>
    <name evidence="2" type="ORF">DdX_20323</name>
</gene>
<feature type="transmembrane region" description="Helical" evidence="1">
    <location>
        <begin position="12"/>
        <end position="31"/>
    </location>
</feature>
<feature type="transmembrane region" description="Helical" evidence="1">
    <location>
        <begin position="120"/>
        <end position="142"/>
    </location>
</feature>
<accession>A0AAD4MGT9</accession>
<keyword evidence="3" id="KW-1185">Reference proteome</keyword>